<protein>
    <submittedName>
        <fullName evidence="5">DDE-1 domain-containing protein</fullName>
    </submittedName>
</protein>
<feature type="region of interest" description="Disordered" evidence="1">
    <location>
        <begin position="70"/>
        <end position="89"/>
    </location>
</feature>
<gene>
    <name evidence="3" type="ORF">HPBE_LOCUS2384</name>
</gene>
<dbReference type="Proteomes" id="UP000050761">
    <property type="component" value="Unassembled WGS sequence"/>
</dbReference>
<accession>A0A183F891</accession>
<dbReference type="AlphaFoldDB" id="A0A183F891"/>
<reference evidence="3 4" key="1">
    <citation type="submission" date="2018-11" db="EMBL/GenBank/DDBJ databases">
        <authorList>
            <consortium name="Pathogen Informatics"/>
        </authorList>
    </citation>
    <scope>NUCLEOTIDE SEQUENCE [LARGE SCALE GENOMIC DNA]</scope>
</reference>
<dbReference type="GO" id="GO:0003676">
    <property type="term" value="F:nucleic acid binding"/>
    <property type="evidence" value="ECO:0007669"/>
    <property type="project" value="InterPro"/>
</dbReference>
<proteinExistence type="predicted"/>
<dbReference type="Pfam" id="PF03184">
    <property type="entry name" value="DDE_1"/>
    <property type="match status" value="1"/>
</dbReference>
<evidence type="ECO:0000313" key="4">
    <source>
        <dbReference type="Proteomes" id="UP000050761"/>
    </source>
</evidence>
<keyword evidence="4" id="KW-1185">Reference proteome</keyword>
<accession>A0A3P7TSY2</accession>
<sequence length="138" mass="15940">MSGTEKVPLLVIGKSRRPRCFKNVRLPVDYEGNQRAWMTDEALTTSGALSLEEIVISCSTLLYTIEPVEEEPDEVDLPQPSDPISRQTAHKSFDKLRQYVERNAKDQEVIKSFQKLEDFFYQQQLKKTVQTQITQIFS</sequence>
<dbReference type="WBParaSite" id="HPBE_0000238301-mRNA-1">
    <property type="protein sequence ID" value="HPBE_0000238301-mRNA-1"/>
    <property type="gene ID" value="HPBE_0000238301"/>
</dbReference>
<dbReference type="EMBL" id="UZAH01003519">
    <property type="protein sequence ID" value="VDO24896.1"/>
    <property type="molecule type" value="Genomic_DNA"/>
</dbReference>
<evidence type="ECO:0000256" key="1">
    <source>
        <dbReference type="SAM" id="MobiDB-lite"/>
    </source>
</evidence>
<evidence type="ECO:0000313" key="3">
    <source>
        <dbReference type="EMBL" id="VDO24896.1"/>
    </source>
</evidence>
<evidence type="ECO:0000259" key="2">
    <source>
        <dbReference type="Pfam" id="PF03184"/>
    </source>
</evidence>
<organism evidence="4 5">
    <name type="scientific">Heligmosomoides polygyrus</name>
    <name type="common">Parasitic roundworm</name>
    <dbReference type="NCBI Taxonomy" id="6339"/>
    <lineage>
        <taxon>Eukaryota</taxon>
        <taxon>Metazoa</taxon>
        <taxon>Ecdysozoa</taxon>
        <taxon>Nematoda</taxon>
        <taxon>Chromadorea</taxon>
        <taxon>Rhabditida</taxon>
        <taxon>Rhabditina</taxon>
        <taxon>Rhabditomorpha</taxon>
        <taxon>Strongyloidea</taxon>
        <taxon>Heligmosomidae</taxon>
        <taxon>Heligmosomoides</taxon>
    </lineage>
</organism>
<reference evidence="5" key="2">
    <citation type="submission" date="2019-09" db="UniProtKB">
        <authorList>
            <consortium name="WormBaseParasite"/>
        </authorList>
    </citation>
    <scope>IDENTIFICATION</scope>
</reference>
<feature type="domain" description="DDE-1" evidence="2">
    <location>
        <begin position="2"/>
        <end position="43"/>
    </location>
</feature>
<dbReference type="OrthoDB" id="6430169at2759"/>
<dbReference type="InterPro" id="IPR004875">
    <property type="entry name" value="DDE_SF_endonuclease_dom"/>
</dbReference>
<name>A0A183F891_HELPZ</name>
<evidence type="ECO:0000313" key="5">
    <source>
        <dbReference type="WBParaSite" id="HPBE_0000238301-mRNA-1"/>
    </source>
</evidence>